<sequence>MPSPEPSAPADPSVLAARAKNDRMLMRALLVAVGVGIAADLVVLALAAILGDGSALRGALIGSGLALIVTLPTLASALLSRRLPPVSWAMVLMGSWMVKMLLLIIALLLLAEIPGISRPWLGIALLAGALAAAFAEALGMVRSRPRLEVAGSGRSDAEHS</sequence>
<feature type="transmembrane region" description="Helical" evidence="1">
    <location>
        <begin position="119"/>
        <end position="138"/>
    </location>
</feature>
<dbReference type="RefSeq" id="WP_249737857.1">
    <property type="nucleotide sequence ID" value="NZ_JAKNCJ010000005.1"/>
</dbReference>
<keyword evidence="3" id="KW-1185">Reference proteome</keyword>
<feature type="transmembrane region" description="Helical" evidence="1">
    <location>
        <begin position="28"/>
        <end position="50"/>
    </location>
</feature>
<gene>
    <name evidence="2" type="ORF">Bequi_10330</name>
</gene>
<evidence type="ECO:0008006" key="4">
    <source>
        <dbReference type="Google" id="ProtNLM"/>
    </source>
</evidence>
<organism evidence="2 3">
    <name type="scientific">Brachybacterium equifaecis</name>
    <dbReference type="NCBI Taxonomy" id="2910770"/>
    <lineage>
        <taxon>Bacteria</taxon>
        <taxon>Bacillati</taxon>
        <taxon>Actinomycetota</taxon>
        <taxon>Actinomycetes</taxon>
        <taxon>Micrococcales</taxon>
        <taxon>Dermabacteraceae</taxon>
        <taxon>Brachybacterium</taxon>
    </lineage>
</organism>
<name>A0ABT0R1H6_9MICO</name>
<reference evidence="2" key="1">
    <citation type="submission" date="2022-02" db="EMBL/GenBank/DDBJ databases">
        <authorList>
            <person name="Lee M."/>
            <person name="Kim S.-J."/>
            <person name="Jung M.-Y."/>
        </authorList>
    </citation>
    <scope>NUCLEOTIDE SEQUENCE</scope>
    <source>
        <strain evidence="2">JHP9</strain>
    </source>
</reference>
<accession>A0ABT0R1H6</accession>
<feature type="transmembrane region" description="Helical" evidence="1">
    <location>
        <begin position="91"/>
        <end position="113"/>
    </location>
</feature>
<dbReference type="EMBL" id="JAKNCJ010000005">
    <property type="protein sequence ID" value="MCL6423779.1"/>
    <property type="molecule type" value="Genomic_DNA"/>
</dbReference>
<comment type="caution">
    <text evidence="2">The sequence shown here is derived from an EMBL/GenBank/DDBJ whole genome shotgun (WGS) entry which is preliminary data.</text>
</comment>
<keyword evidence="1" id="KW-0472">Membrane</keyword>
<keyword evidence="1" id="KW-1133">Transmembrane helix</keyword>
<evidence type="ECO:0000256" key="1">
    <source>
        <dbReference type="SAM" id="Phobius"/>
    </source>
</evidence>
<protein>
    <recommendedName>
        <fullName evidence="4">ATP synthase</fullName>
    </recommendedName>
</protein>
<evidence type="ECO:0000313" key="2">
    <source>
        <dbReference type="EMBL" id="MCL6423779.1"/>
    </source>
</evidence>
<feature type="transmembrane region" description="Helical" evidence="1">
    <location>
        <begin position="56"/>
        <end position="79"/>
    </location>
</feature>
<dbReference type="Proteomes" id="UP001203761">
    <property type="component" value="Unassembled WGS sequence"/>
</dbReference>
<evidence type="ECO:0000313" key="3">
    <source>
        <dbReference type="Proteomes" id="UP001203761"/>
    </source>
</evidence>
<keyword evidence="1" id="KW-0812">Transmembrane</keyword>
<proteinExistence type="predicted"/>